<sequence length="119" mass="13307">MATWSLLGGNLWSPGSVIGGGTSCDRPGRTRKSPVSRLVETWPTSVSKRDKSRTRFKDENRLRSGTQSAFTVSRYALHCGDSPRSFTIVARKRVPLPWPNNDNKNNNNNNDNSSNDHYV</sequence>
<accession>A0A2S2Q332</accession>
<feature type="region of interest" description="Disordered" evidence="1">
    <location>
        <begin position="18"/>
        <end position="60"/>
    </location>
</feature>
<feature type="compositionally biased region" description="Low complexity" evidence="1">
    <location>
        <begin position="100"/>
        <end position="119"/>
    </location>
</feature>
<feature type="region of interest" description="Disordered" evidence="1">
    <location>
        <begin position="95"/>
        <end position="119"/>
    </location>
</feature>
<protein>
    <submittedName>
        <fullName evidence="2">Uncharacterized protein</fullName>
    </submittedName>
</protein>
<dbReference type="AlphaFoldDB" id="A0A2S2Q332"/>
<gene>
    <name evidence="2" type="ORF">g.136432</name>
</gene>
<name>A0A2S2Q332_9HEMI</name>
<organism evidence="2">
    <name type="scientific">Sipha flava</name>
    <name type="common">yellow sugarcane aphid</name>
    <dbReference type="NCBI Taxonomy" id="143950"/>
    <lineage>
        <taxon>Eukaryota</taxon>
        <taxon>Metazoa</taxon>
        <taxon>Ecdysozoa</taxon>
        <taxon>Arthropoda</taxon>
        <taxon>Hexapoda</taxon>
        <taxon>Insecta</taxon>
        <taxon>Pterygota</taxon>
        <taxon>Neoptera</taxon>
        <taxon>Paraneoptera</taxon>
        <taxon>Hemiptera</taxon>
        <taxon>Sternorrhyncha</taxon>
        <taxon>Aphidomorpha</taxon>
        <taxon>Aphidoidea</taxon>
        <taxon>Aphididae</taxon>
        <taxon>Sipha</taxon>
    </lineage>
</organism>
<reference evidence="2" key="1">
    <citation type="submission" date="2018-04" db="EMBL/GenBank/DDBJ databases">
        <title>Transcriptome assembly of Sipha flava.</title>
        <authorList>
            <person name="Scully E.D."/>
            <person name="Geib S.M."/>
            <person name="Palmer N.A."/>
            <person name="Koch K."/>
            <person name="Bradshaw J."/>
            <person name="Heng-Moss T."/>
            <person name="Sarath G."/>
        </authorList>
    </citation>
    <scope>NUCLEOTIDE SEQUENCE</scope>
</reference>
<feature type="compositionally biased region" description="Basic and acidic residues" evidence="1">
    <location>
        <begin position="47"/>
        <end position="60"/>
    </location>
</feature>
<proteinExistence type="predicted"/>
<evidence type="ECO:0000256" key="1">
    <source>
        <dbReference type="SAM" id="MobiDB-lite"/>
    </source>
</evidence>
<evidence type="ECO:0000313" key="2">
    <source>
        <dbReference type="EMBL" id="MBY71612.1"/>
    </source>
</evidence>
<dbReference type="EMBL" id="GGMS01002409">
    <property type="protein sequence ID" value="MBY71612.1"/>
    <property type="molecule type" value="Transcribed_RNA"/>
</dbReference>